<dbReference type="EMBL" id="UYRT01078582">
    <property type="protein sequence ID" value="VDN18826.1"/>
    <property type="molecule type" value="Genomic_DNA"/>
</dbReference>
<evidence type="ECO:0000313" key="2">
    <source>
        <dbReference type="Proteomes" id="UP000271098"/>
    </source>
</evidence>
<keyword evidence="2" id="KW-1185">Reference proteome</keyword>
<sequence length="71" mass="7671">MTITDDLRSLTAQIQLIQLSPSVRLIWEAVAIGPVIAHNAASANPSTCECSLSSPRNHGRHSIHLHTGVLY</sequence>
<reference evidence="3" key="1">
    <citation type="submission" date="2016-06" db="UniProtKB">
        <authorList>
            <consortium name="WormBaseParasite"/>
        </authorList>
    </citation>
    <scope>IDENTIFICATION</scope>
</reference>
<proteinExistence type="predicted"/>
<evidence type="ECO:0000313" key="3">
    <source>
        <dbReference type="WBParaSite" id="GPUH_0001148801-mRNA-1"/>
    </source>
</evidence>
<accession>A0A183DRY3</accession>
<dbReference type="WBParaSite" id="GPUH_0001148801-mRNA-1">
    <property type="protein sequence ID" value="GPUH_0001148801-mRNA-1"/>
    <property type="gene ID" value="GPUH_0001148801"/>
</dbReference>
<dbReference type="Proteomes" id="UP000271098">
    <property type="component" value="Unassembled WGS sequence"/>
</dbReference>
<name>A0A183DRY3_9BILA</name>
<dbReference type="AlphaFoldDB" id="A0A183DRY3"/>
<protein>
    <submittedName>
        <fullName evidence="1 3">Uncharacterized protein</fullName>
    </submittedName>
</protein>
<reference evidence="1 2" key="2">
    <citation type="submission" date="2018-11" db="EMBL/GenBank/DDBJ databases">
        <authorList>
            <consortium name="Pathogen Informatics"/>
        </authorList>
    </citation>
    <scope>NUCLEOTIDE SEQUENCE [LARGE SCALE GENOMIC DNA]</scope>
</reference>
<organism evidence="3">
    <name type="scientific">Gongylonema pulchrum</name>
    <dbReference type="NCBI Taxonomy" id="637853"/>
    <lineage>
        <taxon>Eukaryota</taxon>
        <taxon>Metazoa</taxon>
        <taxon>Ecdysozoa</taxon>
        <taxon>Nematoda</taxon>
        <taxon>Chromadorea</taxon>
        <taxon>Rhabditida</taxon>
        <taxon>Spirurina</taxon>
        <taxon>Spiruromorpha</taxon>
        <taxon>Spiruroidea</taxon>
        <taxon>Gongylonematidae</taxon>
        <taxon>Gongylonema</taxon>
    </lineage>
</organism>
<gene>
    <name evidence="1" type="ORF">GPUH_LOCUS11474</name>
</gene>
<evidence type="ECO:0000313" key="1">
    <source>
        <dbReference type="EMBL" id="VDN18826.1"/>
    </source>
</evidence>